<dbReference type="NCBIfam" id="TIGR01452">
    <property type="entry name" value="PGP_euk"/>
    <property type="match status" value="1"/>
</dbReference>
<dbReference type="STRING" id="299467.A0A443SLC0"/>
<evidence type="ECO:0000256" key="1">
    <source>
        <dbReference type="ARBA" id="ARBA00022801"/>
    </source>
</evidence>
<dbReference type="InterPro" id="IPR023214">
    <property type="entry name" value="HAD_sf"/>
</dbReference>
<dbReference type="OrthoDB" id="413953at2759"/>
<dbReference type="EMBL" id="NCKV01001443">
    <property type="protein sequence ID" value="RWS28336.1"/>
    <property type="molecule type" value="Genomic_DNA"/>
</dbReference>
<feature type="active site" description="Proton donor" evidence="3">
    <location>
        <position position="29"/>
    </location>
</feature>
<evidence type="ECO:0000256" key="4">
    <source>
        <dbReference type="PIRSR" id="PIRSR000915-2"/>
    </source>
</evidence>
<dbReference type="GO" id="GO:0046872">
    <property type="term" value="F:metal ion binding"/>
    <property type="evidence" value="ECO:0007669"/>
    <property type="project" value="UniProtKB-KW"/>
</dbReference>
<proteinExistence type="inferred from homology"/>
<dbReference type="PANTHER" id="PTHR19288">
    <property type="entry name" value="4-NITROPHENYLPHOSPHATASE-RELATED"/>
    <property type="match status" value="1"/>
</dbReference>
<sequence>MISFPVNLDDSKECAKLLDEIDFVVVDCDGVLWLNMSLLPGCDRTINVLRKNGKKIIFATNNSSKSRQEMLKKLNDMGFNATIDEVMITSFALCVYLKQMNFSGKVYIFGNVNGGTRGIADELTAAGIECTGVGKDPMANDGDMFPNVTLDCDVKAVVVAYDNYISLPKLVKACTYARTVDPRFFIATNADESFPTPMKHLLIPGTGAFVAFVETASGRKPVTLGKPGTFFFECLKAIAPDINPQKTVMIGDRLNSDIAFGNNNGFRYTIHVQTGVDSLNDVKECIERGEKHLVPSHYINSIADLNKFIDG</sequence>
<keyword evidence="5" id="KW-0479">Metal-binding</keyword>
<feature type="binding site" evidence="5">
    <location>
        <position position="252"/>
    </location>
    <ligand>
        <name>Mg(2+)</name>
        <dbReference type="ChEBI" id="CHEBI:18420"/>
    </ligand>
</feature>
<organism evidence="6 7">
    <name type="scientific">Leptotrombidium deliense</name>
    <dbReference type="NCBI Taxonomy" id="299467"/>
    <lineage>
        <taxon>Eukaryota</taxon>
        <taxon>Metazoa</taxon>
        <taxon>Ecdysozoa</taxon>
        <taxon>Arthropoda</taxon>
        <taxon>Chelicerata</taxon>
        <taxon>Arachnida</taxon>
        <taxon>Acari</taxon>
        <taxon>Acariformes</taxon>
        <taxon>Trombidiformes</taxon>
        <taxon>Prostigmata</taxon>
        <taxon>Anystina</taxon>
        <taxon>Parasitengona</taxon>
        <taxon>Trombiculoidea</taxon>
        <taxon>Trombiculidae</taxon>
        <taxon>Leptotrombidium</taxon>
    </lineage>
</organism>
<comment type="similarity">
    <text evidence="2">Belongs to the HAD-like hydrolase superfamily.</text>
</comment>
<dbReference type="Pfam" id="PF13242">
    <property type="entry name" value="Hydrolase_like"/>
    <property type="match status" value="1"/>
</dbReference>
<feature type="binding site" evidence="4">
    <location>
        <position position="226"/>
    </location>
    <ligand>
        <name>substrate</name>
    </ligand>
</feature>
<gene>
    <name evidence="6" type="ORF">B4U80_10016</name>
</gene>
<feature type="binding site" evidence="5">
    <location>
        <position position="27"/>
    </location>
    <ligand>
        <name>Mg(2+)</name>
        <dbReference type="ChEBI" id="CHEBI:18420"/>
    </ligand>
</feature>
<comment type="caution">
    <text evidence="6">The sequence shown here is derived from an EMBL/GenBank/DDBJ whole genome shotgun (WGS) entry which is preliminary data.</text>
</comment>
<dbReference type="InterPro" id="IPR006349">
    <property type="entry name" value="PGP_euk"/>
</dbReference>
<dbReference type="InterPro" id="IPR036412">
    <property type="entry name" value="HAD-like_sf"/>
</dbReference>
<dbReference type="Proteomes" id="UP000288716">
    <property type="component" value="Unassembled WGS sequence"/>
</dbReference>
<dbReference type="PANTHER" id="PTHR19288:SF93">
    <property type="entry name" value="FI11325P-RELATED"/>
    <property type="match status" value="1"/>
</dbReference>
<keyword evidence="7" id="KW-1185">Reference proteome</keyword>
<evidence type="ECO:0000256" key="2">
    <source>
        <dbReference type="PIRNR" id="PIRNR000915"/>
    </source>
</evidence>
<evidence type="ECO:0000256" key="3">
    <source>
        <dbReference type="PIRSR" id="PIRSR000915-1"/>
    </source>
</evidence>
<dbReference type="AlphaFoldDB" id="A0A443SLC0"/>
<dbReference type="Pfam" id="PF13344">
    <property type="entry name" value="Hydrolase_6"/>
    <property type="match status" value="1"/>
</dbReference>
<protein>
    <submittedName>
        <fullName evidence="6">Phosphoglycolate phosphatase-like protein</fullName>
    </submittedName>
</protein>
<evidence type="ECO:0000256" key="5">
    <source>
        <dbReference type="PIRSR" id="PIRSR000915-3"/>
    </source>
</evidence>
<dbReference type="GO" id="GO:0005737">
    <property type="term" value="C:cytoplasm"/>
    <property type="evidence" value="ECO:0007669"/>
    <property type="project" value="TreeGrafter"/>
</dbReference>
<keyword evidence="1 2" id="KW-0378">Hydrolase</keyword>
<dbReference type="SUPFAM" id="SSF56784">
    <property type="entry name" value="HAD-like"/>
    <property type="match status" value="1"/>
</dbReference>
<accession>A0A443SLC0</accession>
<dbReference type="Gene3D" id="3.40.50.1000">
    <property type="entry name" value="HAD superfamily/HAD-like"/>
    <property type="match status" value="2"/>
</dbReference>
<keyword evidence="5" id="KW-0460">Magnesium</keyword>
<feature type="binding site" evidence="5">
    <location>
        <position position="29"/>
    </location>
    <ligand>
        <name>Mg(2+)</name>
        <dbReference type="ChEBI" id="CHEBI:18420"/>
    </ligand>
</feature>
<evidence type="ECO:0000313" key="7">
    <source>
        <dbReference type="Proteomes" id="UP000288716"/>
    </source>
</evidence>
<dbReference type="GO" id="GO:0016791">
    <property type="term" value="F:phosphatase activity"/>
    <property type="evidence" value="ECO:0007669"/>
    <property type="project" value="InterPro"/>
</dbReference>
<evidence type="ECO:0000313" key="6">
    <source>
        <dbReference type="EMBL" id="RWS28336.1"/>
    </source>
</evidence>
<reference evidence="6 7" key="1">
    <citation type="journal article" date="2018" name="Gigascience">
        <title>Genomes of trombidid mites reveal novel predicted allergens and laterally-transferred genes associated with secondary metabolism.</title>
        <authorList>
            <person name="Dong X."/>
            <person name="Chaisiri K."/>
            <person name="Xia D."/>
            <person name="Armstrong S.D."/>
            <person name="Fang Y."/>
            <person name="Donnelly M.J."/>
            <person name="Kadowaki T."/>
            <person name="McGarry J.W."/>
            <person name="Darby A.C."/>
            <person name="Makepeace B.L."/>
        </authorList>
    </citation>
    <scope>NUCLEOTIDE SEQUENCE [LARGE SCALE GENOMIC DNA]</scope>
    <source>
        <strain evidence="6">UoL-UT</strain>
    </source>
</reference>
<dbReference type="PIRSF" id="PIRSF000915">
    <property type="entry name" value="PGP-type_phosphatase"/>
    <property type="match status" value="1"/>
</dbReference>
<dbReference type="VEuPathDB" id="VectorBase:LDEU003704"/>
<name>A0A443SLC0_9ACAR</name>
<feature type="active site" description="Proton donor" evidence="3">
    <location>
        <position position="27"/>
    </location>
</feature>
<dbReference type="InterPro" id="IPR006357">
    <property type="entry name" value="HAD-SF_hydro_IIA"/>
</dbReference>
<comment type="cofactor">
    <cofactor evidence="5">
        <name>Mg(2+)</name>
        <dbReference type="ChEBI" id="CHEBI:18420"/>
    </cofactor>
    <text evidence="5">Divalent metal ions. Mg(2+) is the most effective.</text>
</comment>
<dbReference type="NCBIfam" id="TIGR01460">
    <property type="entry name" value="HAD-SF-IIA"/>
    <property type="match status" value="1"/>
</dbReference>